<dbReference type="Proteomes" id="UP000569732">
    <property type="component" value="Unassembled WGS sequence"/>
</dbReference>
<name>A0A853I9W7_9GAMM</name>
<sequence>TERIKTEALIKTVEAVVTADEPKQQLKAFTAAIISVLPERRSKKHLVGLDLGKQEPSESLKYRAAA</sequence>
<keyword evidence="2" id="KW-1185">Reference proteome</keyword>
<dbReference type="AlphaFoldDB" id="A0A853I9W7"/>
<organism evidence="1 2">
    <name type="scientific">Spartinivicinus marinus</name>
    <dbReference type="NCBI Taxonomy" id="2994442"/>
    <lineage>
        <taxon>Bacteria</taxon>
        <taxon>Pseudomonadati</taxon>
        <taxon>Pseudomonadota</taxon>
        <taxon>Gammaproteobacteria</taxon>
        <taxon>Oceanospirillales</taxon>
        <taxon>Zooshikellaceae</taxon>
        <taxon>Spartinivicinus</taxon>
    </lineage>
</organism>
<proteinExistence type="predicted"/>
<evidence type="ECO:0000313" key="1">
    <source>
        <dbReference type="EMBL" id="NYZ66347.1"/>
    </source>
</evidence>
<gene>
    <name evidence="1" type="ORF">H0A36_10020</name>
</gene>
<evidence type="ECO:0000313" key="2">
    <source>
        <dbReference type="Proteomes" id="UP000569732"/>
    </source>
</evidence>
<protein>
    <submittedName>
        <fullName evidence="1">Uncharacterized protein</fullName>
    </submittedName>
</protein>
<accession>A0A853I9W7</accession>
<feature type="non-terminal residue" evidence="1">
    <location>
        <position position="1"/>
    </location>
</feature>
<reference evidence="1 2" key="1">
    <citation type="submission" date="2020-07" db="EMBL/GenBank/DDBJ databases">
        <title>Endozoicomonas sp. nov., isolated from sediment.</title>
        <authorList>
            <person name="Gu T."/>
        </authorList>
    </citation>
    <scope>NUCLEOTIDE SEQUENCE [LARGE SCALE GENOMIC DNA]</scope>
    <source>
        <strain evidence="1 2">SM1973</strain>
    </source>
</reference>
<dbReference type="RefSeq" id="WP_219340015.1">
    <property type="nucleotide sequence ID" value="NZ_JACCKB010000013.1"/>
</dbReference>
<dbReference type="EMBL" id="JACCKB010000013">
    <property type="protein sequence ID" value="NYZ66347.1"/>
    <property type="molecule type" value="Genomic_DNA"/>
</dbReference>
<comment type="caution">
    <text evidence="1">The sequence shown here is derived from an EMBL/GenBank/DDBJ whole genome shotgun (WGS) entry which is preliminary data.</text>
</comment>